<dbReference type="Proteomes" id="UP000030021">
    <property type="component" value="Unassembled WGS sequence"/>
</dbReference>
<protein>
    <submittedName>
        <fullName evidence="2">Putative component of anaerobic dehydrogenase</fullName>
    </submittedName>
</protein>
<dbReference type="InterPro" id="IPR020945">
    <property type="entry name" value="DMSO/NO3_reduct_chaperone"/>
</dbReference>
<evidence type="ECO:0000256" key="1">
    <source>
        <dbReference type="ARBA" id="ARBA00023186"/>
    </source>
</evidence>
<dbReference type="PANTHER" id="PTHR34227">
    <property type="entry name" value="CHAPERONE PROTEIN YCDY"/>
    <property type="match status" value="1"/>
</dbReference>
<dbReference type="EMBL" id="AONH01000013">
    <property type="protein sequence ID" value="KGM87714.1"/>
    <property type="molecule type" value="Genomic_DNA"/>
</dbReference>
<comment type="caution">
    <text evidence="2">The sequence shown here is derived from an EMBL/GenBank/DDBJ whole genome shotgun (WGS) entry which is preliminary data.</text>
</comment>
<dbReference type="eggNOG" id="COG3381">
    <property type="taxonomic scope" value="Bacteria"/>
</dbReference>
<dbReference type="AlphaFoldDB" id="A0A0A0HM03"/>
<dbReference type="Pfam" id="PF02613">
    <property type="entry name" value="Nitrate_red_del"/>
    <property type="match status" value="1"/>
</dbReference>
<name>A0A0A0HM03_9RHOB</name>
<evidence type="ECO:0000313" key="2">
    <source>
        <dbReference type="EMBL" id="KGM87714.1"/>
    </source>
</evidence>
<keyword evidence="1" id="KW-0143">Chaperone</keyword>
<reference evidence="2 3" key="1">
    <citation type="submission" date="2013-01" db="EMBL/GenBank/DDBJ databases">
        <authorList>
            <person name="Fiebig A."/>
            <person name="Goeker M."/>
            <person name="Klenk H.-P.P."/>
        </authorList>
    </citation>
    <scope>NUCLEOTIDE SEQUENCE [LARGE SCALE GENOMIC DNA]</scope>
    <source>
        <strain evidence="2 3">DSM 17069</strain>
    </source>
</reference>
<dbReference type="SUPFAM" id="SSF89155">
    <property type="entry name" value="TorD-like"/>
    <property type="match status" value="1"/>
</dbReference>
<dbReference type="PANTHER" id="PTHR34227:SF1">
    <property type="entry name" value="DIMETHYL SULFOXIDE REDUCTASE CHAPERONE-RELATED"/>
    <property type="match status" value="1"/>
</dbReference>
<dbReference type="Gene3D" id="1.10.3480.10">
    <property type="entry name" value="TorD-like"/>
    <property type="match status" value="1"/>
</dbReference>
<dbReference type="InterPro" id="IPR036411">
    <property type="entry name" value="TorD-like_sf"/>
</dbReference>
<organism evidence="2 3">
    <name type="scientific">Roseovarius mucosus DSM 17069</name>
    <dbReference type="NCBI Taxonomy" id="1288298"/>
    <lineage>
        <taxon>Bacteria</taxon>
        <taxon>Pseudomonadati</taxon>
        <taxon>Pseudomonadota</taxon>
        <taxon>Alphaproteobacteria</taxon>
        <taxon>Rhodobacterales</taxon>
        <taxon>Roseobacteraceae</taxon>
        <taxon>Roseovarius</taxon>
    </lineage>
</organism>
<dbReference type="PATRIC" id="fig|1288298.3.peg.2464"/>
<proteinExistence type="predicted"/>
<dbReference type="RefSeq" id="WP_037273658.1">
    <property type="nucleotide sequence ID" value="NZ_KN293980.1"/>
</dbReference>
<gene>
    <name evidence="2" type="ORF">rosmuc_02451</name>
</gene>
<evidence type="ECO:0000313" key="3">
    <source>
        <dbReference type="Proteomes" id="UP000030021"/>
    </source>
</evidence>
<dbReference type="InterPro" id="IPR050289">
    <property type="entry name" value="TorD/DmsD_chaperones"/>
</dbReference>
<dbReference type="OrthoDB" id="8526323at2"/>
<sequence>MTQSEALMTQEAVLPEIAAEDALRADLYDFLAAILARPPGEALLAQTAALSGDATRLGEAVTALARVAGVSKPAGVEREFNALFIGLGRGELLPYASYYLTGFLNEKPLAGLRRDMAARGMTRAQNVYEPEDNIASLMEMMAGMIRGRFGKPATLIEQQAFFGKHIGPWAGHFFTDLEAANSSVLYASVGAVGRVFMEIEAQGFRMSGA</sequence>
<dbReference type="STRING" id="215743.ROSMUCSMR3_03138"/>
<accession>A0A0A0HM03</accession>
<dbReference type="HOGENOM" id="CLU_077650_2_0_5"/>